<dbReference type="Proteomes" id="UP000031443">
    <property type="component" value="Unassembled WGS sequence"/>
</dbReference>
<keyword evidence="3" id="KW-1185">Reference proteome</keyword>
<sequence>MDTSEEPTSQASGVNSVEVEEKEDGGHATGGTSHATSQYLFETPPQSSQSWQSSVGEPAAGERNLRYWQIVRPVLATLLTIVQSWAGSIILSEMADSDKSHAGTWPVFEELWKLEEQFSASNCLKGIGL</sequence>
<proteinExistence type="predicted"/>
<reference evidence="3" key="1">
    <citation type="journal article" date="2013" name="Nat. Genet.">
        <title>The draft genomes of soft-shell turtle and green sea turtle yield insights into the development and evolution of the turtle-specific body plan.</title>
        <authorList>
            <person name="Wang Z."/>
            <person name="Pascual-Anaya J."/>
            <person name="Zadissa A."/>
            <person name="Li W."/>
            <person name="Niimura Y."/>
            <person name="Huang Z."/>
            <person name="Li C."/>
            <person name="White S."/>
            <person name="Xiong Z."/>
            <person name="Fang D."/>
            <person name="Wang B."/>
            <person name="Ming Y."/>
            <person name="Chen Y."/>
            <person name="Zheng Y."/>
            <person name="Kuraku S."/>
            <person name="Pignatelli M."/>
            <person name="Herrero J."/>
            <person name="Beal K."/>
            <person name="Nozawa M."/>
            <person name="Li Q."/>
            <person name="Wang J."/>
            <person name="Zhang H."/>
            <person name="Yu L."/>
            <person name="Shigenobu S."/>
            <person name="Wang J."/>
            <person name="Liu J."/>
            <person name="Flicek P."/>
            <person name="Searle S."/>
            <person name="Wang J."/>
            <person name="Kuratani S."/>
            <person name="Yin Y."/>
            <person name="Aken B."/>
            <person name="Zhang G."/>
            <person name="Irie N."/>
        </authorList>
    </citation>
    <scope>NUCLEOTIDE SEQUENCE [LARGE SCALE GENOMIC DNA]</scope>
</reference>
<accession>M7CKL8</accession>
<name>M7CKL8_CHEMY</name>
<evidence type="ECO:0000313" key="2">
    <source>
        <dbReference type="EMBL" id="EMP41632.1"/>
    </source>
</evidence>
<protein>
    <submittedName>
        <fullName evidence="2">Uncharacterized protein</fullName>
    </submittedName>
</protein>
<dbReference type="EMBL" id="KB487517">
    <property type="protein sequence ID" value="EMP41632.1"/>
    <property type="molecule type" value="Genomic_DNA"/>
</dbReference>
<evidence type="ECO:0000256" key="1">
    <source>
        <dbReference type="SAM" id="MobiDB-lite"/>
    </source>
</evidence>
<evidence type="ECO:0000313" key="3">
    <source>
        <dbReference type="Proteomes" id="UP000031443"/>
    </source>
</evidence>
<feature type="region of interest" description="Disordered" evidence="1">
    <location>
        <begin position="1"/>
        <end position="56"/>
    </location>
</feature>
<gene>
    <name evidence="2" type="ORF">UY3_01152</name>
</gene>
<feature type="compositionally biased region" description="Polar residues" evidence="1">
    <location>
        <begin position="1"/>
        <end position="15"/>
    </location>
</feature>
<dbReference type="AlphaFoldDB" id="M7CKL8"/>
<organism evidence="2 3">
    <name type="scientific">Chelonia mydas</name>
    <name type="common">Green sea-turtle</name>
    <name type="synonym">Chelonia agassizi</name>
    <dbReference type="NCBI Taxonomy" id="8469"/>
    <lineage>
        <taxon>Eukaryota</taxon>
        <taxon>Metazoa</taxon>
        <taxon>Chordata</taxon>
        <taxon>Craniata</taxon>
        <taxon>Vertebrata</taxon>
        <taxon>Euteleostomi</taxon>
        <taxon>Archelosauria</taxon>
        <taxon>Testudinata</taxon>
        <taxon>Testudines</taxon>
        <taxon>Cryptodira</taxon>
        <taxon>Durocryptodira</taxon>
        <taxon>Americhelydia</taxon>
        <taxon>Chelonioidea</taxon>
        <taxon>Cheloniidae</taxon>
        <taxon>Chelonia</taxon>
    </lineage>
</organism>